<dbReference type="Gene3D" id="3.30.200.20">
    <property type="entry name" value="Phosphorylase Kinase, domain 1"/>
    <property type="match status" value="1"/>
</dbReference>
<evidence type="ECO:0000256" key="2">
    <source>
        <dbReference type="ARBA" id="ARBA00022679"/>
    </source>
</evidence>
<dbReference type="InterPro" id="IPR011009">
    <property type="entry name" value="Kinase-like_dom_sf"/>
</dbReference>
<dbReference type="InterPro" id="IPR008271">
    <property type="entry name" value="Ser/Thr_kinase_AS"/>
</dbReference>
<comment type="catalytic activity">
    <reaction evidence="6">
        <text>L-threonyl-[protein] + ATP = O-phospho-L-threonyl-[protein] + ADP + H(+)</text>
        <dbReference type="Rhea" id="RHEA:46608"/>
        <dbReference type="Rhea" id="RHEA-COMP:11060"/>
        <dbReference type="Rhea" id="RHEA-COMP:11605"/>
        <dbReference type="ChEBI" id="CHEBI:15378"/>
        <dbReference type="ChEBI" id="CHEBI:30013"/>
        <dbReference type="ChEBI" id="CHEBI:30616"/>
        <dbReference type="ChEBI" id="CHEBI:61977"/>
        <dbReference type="ChEBI" id="CHEBI:456216"/>
        <dbReference type="EC" id="2.7.11.1"/>
    </reaction>
</comment>
<dbReference type="PANTHER" id="PTHR43289:SF34">
    <property type="entry name" value="SERINE_THREONINE-PROTEIN KINASE YBDM-RELATED"/>
    <property type="match status" value="1"/>
</dbReference>
<evidence type="ECO:0000313" key="9">
    <source>
        <dbReference type="Proteomes" id="UP000249799"/>
    </source>
</evidence>
<gene>
    <name evidence="8" type="ORF">DN745_04605</name>
</gene>
<dbReference type="EMBL" id="CP030032">
    <property type="protein sequence ID" value="AWV88656.1"/>
    <property type="molecule type" value="Genomic_DNA"/>
</dbReference>
<dbReference type="KEGG" id="bsed:DN745_04605"/>
<dbReference type="PROSITE" id="PS50011">
    <property type="entry name" value="PROTEIN_KINASE_DOM"/>
    <property type="match status" value="1"/>
</dbReference>
<organism evidence="8 9">
    <name type="scientific">Bradymonas sediminis</name>
    <dbReference type="NCBI Taxonomy" id="1548548"/>
    <lineage>
        <taxon>Bacteria</taxon>
        <taxon>Deltaproteobacteria</taxon>
        <taxon>Bradymonadales</taxon>
        <taxon>Bradymonadaceae</taxon>
        <taxon>Bradymonas</taxon>
    </lineage>
</organism>
<dbReference type="InterPro" id="IPR000719">
    <property type="entry name" value="Prot_kinase_dom"/>
</dbReference>
<dbReference type="GO" id="GO:0005524">
    <property type="term" value="F:ATP binding"/>
    <property type="evidence" value="ECO:0007669"/>
    <property type="project" value="UniProtKB-UniRule"/>
</dbReference>
<keyword evidence="3" id="KW-0547">Nucleotide-binding</keyword>
<dbReference type="GO" id="GO:0004674">
    <property type="term" value="F:protein serine/threonine kinase activity"/>
    <property type="evidence" value="ECO:0007669"/>
    <property type="project" value="UniProtKB-KW"/>
</dbReference>
<dbReference type="Pfam" id="PF00069">
    <property type="entry name" value="Pkinase"/>
    <property type="match status" value="1"/>
</dbReference>
<dbReference type="InterPro" id="IPR017441">
    <property type="entry name" value="Protein_kinase_ATP_BS"/>
</dbReference>
<dbReference type="RefSeq" id="WP_111332585.1">
    <property type="nucleotide sequence ID" value="NZ_CP030032.1"/>
</dbReference>
<keyword evidence="5" id="KW-0067">ATP-binding</keyword>
<reference evidence="8 9" key="1">
    <citation type="submission" date="2018-06" db="EMBL/GenBank/DDBJ databases">
        <title>Lujinxingia sediminis gen. nov. sp. nov., a new facultative anaerobic member of the class Deltaproteobacteria, and proposal of Lujinxingaceae fam. nov.</title>
        <authorList>
            <person name="Guo L.-Y."/>
            <person name="Li C.-M."/>
            <person name="Wang S."/>
            <person name="Du Z.-J."/>
        </authorList>
    </citation>
    <scope>NUCLEOTIDE SEQUENCE [LARGE SCALE GENOMIC DNA]</scope>
    <source>
        <strain evidence="8 9">FA350</strain>
    </source>
</reference>
<keyword evidence="9" id="KW-1185">Reference proteome</keyword>
<dbReference type="SUPFAM" id="SSF56112">
    <property type="entry name" value="Protein kinase-like (PK-like)"/>
    <property type="match status" value="1"/>
</dbReference>
<comment type="catalytic activity">
    <reaction evidence="7">
        <text>L-seryl-[protein] + ATP = O-phospho-L-seryl-[protein] + ADP + H(+)</text>
        <dbReference type="Rhea" id="RHEA:17989"/>
        <dbReference type="Rhea" id="RHEA-COMP:9863"/>
        <dbReference type="Rhea" id="RHEA-COMP:11604"/>
        <dbReference type="ChEBI" id="CHEBI:15378"/>
        <dbReference type="ChEBI" id="CHEBI:29999"/>
        <dbReference type="ChEBI" id="CHEBI:30616"/>
        <dbReference type="ChEBI" id="CHEBI:83421"/>
        <dbReference type="ChEBI" id="CHEBI:456216"/>
        <dbReference type="EC" id="2.7.11.1"/>
    </reaction>
</comment>
<dbReference type="PROSITE" id="PS00108">
    <property type="entry name" value="PROTEIN_KINASE_ST"/>
    <property type="match status" value="1"/>
</dbReference>
<dbReference type="FunFam" id="3.30.200.20:FF:000035">
    <property type="entry name" value="Serine/threonine protein kinase Stk1"/>
    <property type="match status" value="1"/>
</dbReference>
<dbReference type="PANTHER" id="PTHR43289">
    <property type="entry name" value="MITOGEN-ACTIVATED PROTEIN KINASE KINASE KINASE 20-RELATED"/>
    <property type="match status" value="1"/>
</dbReference>
<dbReference type="PROSITE" id="PS00107">
    <property type="entry name" value="PROTEIN_KINASE_ATP"/>
    <property type="match status" value="1"/>
</dbReference>
<dbReference type="Proteomes" id="UP000249799">
    <property type="component" value="Chromosome"/>
</dbReference>
<dbReference type="CDD" id="cd14014">
    <property type="entry name" value="STKc_PknB_like"/>
    <property type="match status" value="1"/>
</dbReference>
<dbReference type="Gene3D" id="1.10.510.10">
    <property type="entry name" value="Transferase(Phosphotransferase) domain 1"/>
    <property type="match status" value="1"/>
</dbReference>
<evidence type="ECO:0000256" key="1">
    <source>
        <dbReference type="ARBA" id="ARBA00022527"/>
    </source>
</evidence>
<evidence type="ECO:0000256" key="6">
    <source>
        <dbReference type="ARBA" id="ARBA00047899"/>
    </source>
</evidence>
<evidence type="ECO:0000256" key="7">
    <source>
        <dbReference type="ARBA" id="ARBA00048679"/>
    </source>
</evidence>
<keyword evidence="1" id="KW-0723">Serine/threonine-protein kinase</keyword>
<dbReference type="OrthoDB" id="9801841at2"/>
<proteinExistence type="predicted"/>
<name>A0A2Z4FJ17_9DELT</name>
<sequence length="437" mass="47365">MSKPLLQPGELLDGKYEIVGQIGEGGMGVVFEAHHKGLDRRVAVKVLRSADLGEDSEFRVRFTREARVMSRLDHPNAVTVYDHGEHNGALYIAMEFLEGHPLDDELGDGALEMRRALIIAEQICDVLTVTHEMGLVHRDIKPENIFITETEEGPLATLVDFGLAFIASDEDLSRMTRDGTLAGTPLYLSPEQASASRSLGPPSDIYSMGCVLYELLCGEPVVEGDTVLALLNAHVFVPAQSIRVKAPDSAVPATLDNFVLSMLSKSPDARPSAFEAATFLRKMLASESMRGRGRPMRLLQPRAQRAVTAAAGEAAIAGADTLVGAATGVAKQATRVLGVIGSISDELRVAAHMSGWEPREWVAGQPYHVVLALAPEAVTREIAQKYTTMSVADPNSIEGAVRLLKLGVQDLAVRGEIDEMMRKADRLDNSRRRRGLK</sequence>
<dbReference type="AlphaFoldDB" id="A0A2Z4FJ17"/>
<accession>A0A2Z4FJ17</accession>
<dbReference type="SMART" id="SM00220">
    <property type="entry name" value="S_TKc"/>
    <property type="match status" value="1"/>
</dbReference>
<evidence type="ECO:0000256" key="4">
    <source>
        <dbReference type="ARBA" id="ARBA00022777"/>
    </source>
</evidence>
<evidence type="ECO:0000313" key="8">
    <source>
        <dbReference type="EMBL" id="AWV88656.1"/>
    </source>
</evidence>
<protein>
    <submittedName>
        <fullName evidence="8">Uncharacterized protein</fullName>
    </submittedName>
</protein>
<evidence type="ECO:0000256" key="3">
    <source>
        <dbReference type="ARBA" id="ARBA00022741"/>
    </source>
</evidence>
<keyword evidence="4" id="KW-0418">Kinase</keyword>
<evidence type="ECO:0000256" key="5">
    <source>
        <dbReference type="ARBA" id="ARBA00022840"/>
    </source>
</evidence>
<keyword evidence="2" id="KW-0808">Transferase</keyword>